<dbReference type="InterPro" id="IPR016036">
    <property type="entry name" value="Malonyl_transacylase_ACP-bd"/>
</dbReference>
<reference evidence="10 11" key="1">
    <citation type="journal article" date="2016" name="Front. Microbiol.">
        <title>Comparative Genomics Analysis of Streptomyces Species Reveals Their Adaptation to the Marine Environment and Their Diversity at the Genomic Level.</title>
        <authorList>
            <person name="Tian X."/>
            <person name="Zhang Z."/>
            <person name="Yang T."/>
            <person name="Chen M."/>
            <person name="Li J."/>
            <person name="Chen F."/>
            <person name="Yang J."/>
            <person name="Li W."/>
            <person name="Zhang B."/>
            <person name="Zhang Z."/>
            <person name="Wu J."/>
            <person name="Zhang C."/>
            <person name="Long L."/>
            <person name="Xiao J."/>
        </authorList>
    </citation>
    <scope>NUCLEOTIDE SEQUENCE [LARGE SCALE GENOMIC DNA]</scope>
    <source>
        <strain evidence="10 11">SCSIO 02100</strain>
    </source>
</reference>
<dbReference type="InterPro" id="IPR020806">
    <property type="entry name" value="PKS_PP-bd"/>
</dbReference>
<name>A0A1E7KIV3_9ACTN</name>
<organism evidence="10 11">
    <name type="scientific">Streptomyces oceani</name>
    <dbReference type="NCBI Taxonomy" id="1075402"/>
    <lineage>
        <taxon>Bacteria</taxon>
        <taxon>Bacillati</taxon>
        <taxon>Actinomycetota</taxon>
        <taxon>Actinomycetes</taxon>
        <taxon>Kitasatosporales</taxon>
        <taxon>Streptomycetaceae</taxon>
        <taxon>Streptomyces</taxon>
    </lineage>
</organism>
<dbReference type="InterPro" id="IPR014030">
    <property type="entry name" value="Ketoacyl_synth_N"/>
</dbReference>
<dbReference type="SMART" id="SM00822">
    <property type="entry name" value="PKS_KR"/>
    <property type="match status" value="1"/>
</dbReference>
<dbReference type="InterPro" id="IPR001227">
    <property type="entry name" value="Ac_transferase_dom_sf"/>
</dbReference>
<dbReference type="FunFam" id="3.40.47.10:FF:000019">
    <property type="entry name" value="Polyketide synthase type I"/>
    <property type="match status" value="2"/>
</dbReference>
<sequence>MTVPERSRARENRASDAVAVVGLSCRLPHAADPESFWRLLRAGEHAITEVPADRWDAEAVPSARRGGFVDRVDGFDPGFFGIAPVEAAAMDPQQRLALELAWEALEHAGVVPAELRHSRTGVYLGAISDEYAALDRGRGLEAIDRHSMTGGQRAMIANRVSYFLGFRGPSFTVDAAQSSSLVSVHLACESLRAGEADTALAGGVSLALAPQSAAAAERFGGLSPDGRCYTFDARANGYVRGEGGGVVVLKRLRQAVADGDRVLGVIRGSAVNNDGGGPGLTAPSQAGQEEVLRLAYEDAAVDPAAVRYVELHGTGTAVGDPTEAAALGAVLGTAREEGSVPLAVGSAKTNVGHAEGAAGVVGLLKVLLALRHRELPASLNYEHPNPRIPLDRLRLRVQDALSAWPGADGPLLAGVSSFGMGGTNCHVVLQDYDASAAHPGAEPATDRSPLAPRRATTAPPHPAESTDPGISDPACASSEAGELPVPWVLSGRDAAALRDQARRLHAFRTGEPAPAGGPGPVEATERPVARAVDIGHTLAHERTSFAHRAVLLGTESERMAGLTALIREDAAASLVRGTASRTTHPEPVFVFPGQGSQWVGMGRELWESEPVFAACMDECAGALAPHVDWSLWEVLGDEAALARVDVVQPALWAVMVSLAELWRSYGVRPAAVVGHSQGEIAAAHVAGALSLDDAALVVARRSASLVELSGLGGMVSVALPAPEASELLSGRDELSLASINGPASVVVSGPQPRLADLVADCAREDVRTRWIAVDYASHSPQVERVRERLLADLADIRPRAGSVPFHSTVTGEPIDTATLDAEYWYRNLRQTVLFEPVVRPLLACHALLEVSPHPVLTAGVRDAADAEGLDTPVIGTLRRAEVDHRRMLASVAEAHVRGVRVDWSAALPDGRSVELPTYPFQRQRYWLDGLDAGAGAQRRVDAPGRTAHPAGTSADSPRPSGPAADPTSSAPERPAGMLPDPLWTVRSHAAVLLGHSDPQDVDPELPFRELGFDSVSGLDLRNRLAGTTGLRLSNTLLFDHPTPAALARYLREATADERPLPADDATGTARAQDGARDRTQDDEPIAVIGMSCRLPGGVTSPEELWSLLEEGRDAISDFPTDREWDLSALSDAVPRRGGFLDDVADFDAGLFGVSPREALAMDPQQRVLLEAAWEVFERAGIDPTSLRGTATGVFAGAMTQEYGPRLHDPDNASEGYLLTGTTASVLSGRLAYTFGFEGPAMTVDTACSSSLVALHLAMRSLRAGECSMALAGGVAVLTSPGIFAEFSRQGGLSPDGRCKAFGAEADGTGWAEGVGVLLLARLSDAVRDGHRVLAVVRGSAVNSDGASNGLTAPNGPAQQRVIRQALADAGLRPYEVDAVEAHGTGTTLGDPIEAEALLATYGQQRERPVLLGSLKSNLGHTQAAAGIAGVIKMVLAMRHATLPRTLHADTPSAHVAWDTGALTLLTEAGDWPATGRPRRAGVSSFGISGTNAHVVLEQAPTSRQEPGPEEEAPGPLPVVLSARNHAGLREQARQLRVWAAEGHGSLADLAFSRATGRSTLEQRAAVIAEDLPELLVGLDALASGVPQPGLPLGEAGAGDASVGPVFVFPGQGSQWVGMGRELWESEPVFAACMDECAGALAPHVDWSLWEVLGDEAALARVDVVQPALWAVMVSLAELWRSYGVRPAAVVGHSQGEIAAAHVAGALSLEDAALVVALRSRALLALSGQGGMVSVPLPLERVREHPLVREPGAGLSVAAVNGPASVVVSGDPDALDTLLADYTAQDVRARRVPVDYASHSAHVERISERLHADLAAVTPGPASVPVVSTVTGTALDTTGLDAGYWYRNLRETVRLDQAVDALRAAGRHIFLEVSPHPVLTMALQETAPELVVLSSLRRDGGGQRRFATALAEAYVHGVRPDWRAVLPGARSVDLPTYPFQRERYWLPTPTSAMAPSLREAGRSRDTGRDHASSAGPGEEPLDSWGYRVNWEPLPPESEARQDAALDGTWLLLGSDPERLAPAARALEGRGAEVRGVVLREADRESLGAELAASERAVSDGLSGILSLLALDDRPAAATLALVQAHGDTASDAPLWCVTDGAVAAAPDDPAPDPAQAMVWGLGRVAALERPGGWGGLLDLSGETDWDHLAGFLALATPDEDQVAVRSAGCLGRRLVRREPTRSTRAWRPAGTVLITGGTGTLGGHLARDLAREGAEHLVLASRRGPDADGAEALRAELTGLGADVTLVACDMADREAVAELLAAHPPHAVVHAAGVLDEAPIGELTEERLRAVIGAKAEAAGHLDELTARLDLSAFVLISSGSGVWGSTGHGAYAAANAALDALAERRRAAGLPATAVAWGAWADTAMGGERWSDLGLAAMPTPAAVRALRQALDRDETAVVVADVDWSRFLPAFSSARPSPLLAGLRHSRGQRHPDVPGAAGPFADWLTGLPQGERAGGVIEFVRGHAAAVLGHRAPDAVAPGKAFRDQGFDSLTSVDLRNALVGATGLGLPATLLFDHPSPTALAEHLVDLVLGSAVNAAEPEPPTVDTSPTDDDPIVIVSMSCRFPGDVRSPEDLWRLLLEGGDAISDFPTDRGWDLEALYDPDGKRPGSTYATQGGFLRDVGGFDAGFFGISPREALAMDPQQRLLLEVSWEAFERAGIDPAGLRGSDTGVFVGAMDQDYGPSLHEAPADLGGYLLTGNTGSVVSGRLSYTYGFSGPAVTVDTGCSSSLVALHQGVGALRAGECGLALVGGVTVMSTPGAFVEFSRQGGLAGDGRCKAFGSGADGT</sequence>
<dbReference type="STRING" id="1075402.AN216_09765"/>
<keyword evidence="4" id="KW-0045">Antibiotic biosynthesis</keyword>
<dbReference type="RefSeq" id="WP_139140891.1">
    <property type="nucleotide sequence ID" value="NZ_LJGU01000115.1"/>
</dbReference>
<dbReference type="InterPro" id="IPR036736">
    <property type="entry name" value="ACP-like_sf"/>
</dbReference>
<dbReference type="GO" id="GO:0004315">
    <property type="term" value="F:3-oxoacyl-[acyl-carrier-protein] synthase activity"/>
    <property type="evidence" value="ECO:0007669"/>
    <property type="project" value="InterPro"/>
</dbReference>
<dbReference type="Proteomes" id="UP000176101">
    <property type="component" value="Unassembled WGS sequence"/>
</dbReference>
<feature type="non-terminal residue" evidence="10">
    <location>
        <position position="2788"/>
    </location>
</feature>
<dbReference type="Gene3D" id="3.30.70.3290">
    <property type="match status" value="2"/>
</dbReference>
<dbReference type="FunFam" id="3.40.366.10:FF:000002">
    <property type="entry name" value="Probable polyketide synthase 2"/>
    <property type="match status" value="2"/>
</dbReference>
<evidence type="ECO:0000259" key="9">
    <source>
        <dbReference type="PROSITE" id="PS52004"/>
    </source>
</evidence>
<evidence type="ECO:0000256" key="2">
    <source>
        <dbReference type="ARBA" id="ARBA00022553"/>
    </source>
</evidence>
<feature type="region of interest" description="Disordered" evidence="7">
    <location>
        <begin position="937"/>
        <end position="980"/>
    </location>
</feature>
<evidence type="ECO:0000313" key="11">
    <source>
        <dbReference type="Proteomes" id="UP000176101"/>
    </source>
</evidence>
<dbReference type="PROSITE" id="PS00606">
    <property type="entry name" value="KS3_1"/>
    <property type="match status" value="2"/>
</dbReference>
<feature type="region of interest" description="Disordered" evidence="7">
    <location>
        <begin position="1949"/>
        <end position="1987"/>
    </location>
</feature>
<evidence type="ECO:0000256" key="4">
    <source>
        <dbReference type="ARBA" id="ARBA00023194"/>
    </source>
</evidence>
<dbReference type="Gene3D" id="3.40.50.720">
    <property type="entry name" value="NAD(P)-binding Rossmann-like Domain"/>
    <property type="match status" value="1"/>
</dbReference>
<evidence type="ECO:0000256" key="1">
    <source>
        <dbReference type="ARBA" id="ARBA00022450"/>
    </source>
</evidence>
<dbReference type="EMBL" id="LJGU01000115">
    <property type="protein sequence ID" value="OEV03912.1"/>
    <property type="molecule type" value="Genomic_DNA"/>
</dbReference>
<evidence type="ECO:0000256" key="5">
    <source>
        <dbReference type="ARBA" id="ARBA00023268"/>
    </source>
</evidence>
<feature type="region of interest" description="Disordered" evidence="7">
    <location>
        <begin position="1056"/>
        <end position="1079"/>
    </location>
</feature>
<dbReference type="SMART" id="SM00827">
    <property type="entry name" value="PKS_AT"/>
    <property type="match status" value="2"/>
</dbReference>
<dbReference type="PANTHER" id="PTHR43775">
    <property type="entry name" value="FATTY ACID SYNTHASE"/>
    <property type="match status" value="1"/>
</dbReference>
<feature type="domain" description="Ketosynthase family 3 (KS3)" evidence="9">
    <location>
        <begin position="2554"/>
        <end position="2788"/>
    </location>
</feature>
<feature type="domain" description="Ketosynthase family 3 (KS3)" evidence="9">
    <location>
        <begin position="15"/>
        <end position="431"/>
    </location>
</feature>
<keyword evidence="11" id="KW-1185">Reference proteome</keyword>
<evidence type="ECO:0000313" key="10">
    <source>
        <dbReference type="EMBL" id="OEV03912.1"/>
    </source>
</evidence>
<dbReference type="Gene3D" id="3.40.47.10">
    <property type="match status" value="3"/>
</dbReference>
<dbReference type="GO" id="GO:0006633">
    <property type="term" value="P:fatty acid biosynthetic process"/>
    <property type="evidence" value="ECO:0007669"/>
    <property type="project" value="InterPro"/>
</dbReference>
<dbReference type="CDD" id="cd00833">
    <property type="entry name" value="PKS"/>
    <property type="match status" value="3"/>
</dbReference>
<feature type="compositionally biased region" description="Basic and acidic residues" evidence="7">
    <location>
        <begin position="1958"/>
        <end position="1970"/>
    </location>
</feature>
<keyword evidence="1" id="KW-0596">Phosphopantetheine</keyword>
<accession>A0A1E7KIV3</accession>
<dbReference type="SUPFAM" id="SSF47336">
    <property type="entry name" value="ACP-like"/>
    <property type="match status" value="2"/>
</dbReference>
<dbReference type="Pfam" id="PF00550">
    <property type="entry name" value="PP-binding"/>
    <property type="match status" value="2"/>
</dbReference>
<evidence type="ECO:0008006" key="12">
    <source>
        <dbReference type="Google" id="ProtNLM"/>
    </source>
</evidence>
<dbReference type="InterPro" id="IPR036291">
    <property type="entry name" value="NAD(P)-bd_dom_sf"/>
</dbReference>
<feature type="domain" description="Ketosynthase family 3 (KS3)" evidence="9">
    <location>
        <begin position="1082"/>
        <end position="1498"/>
    </location>
</feature>
<evidence type="ECO:0000259" key="8">
    <source>
        <dbReference type="PROSITE" id="PS50075"/>
    </source>
</evidence>
<dbReference type="PATRIC" id="fig|1075402.3.peg.5353"/>
<dbReference type="InterPro" id="IPR016035">
    <property type="entry name" value="Acyl_Trfase/lysoPLipase"/>
</dbReference>
<keyword evidence="6" id="KW-0012">Acyltransferase</keyword>
<dbReference type="Pfam" id="PF08659">
    <property type="entry name" value="KR"/>
    <property type="match status" value="1"/>
</dbReference>
<comment type="caution">
    <text evidence="10">The sequence shown here is derived from an EMBL/GenBank/DDBJ whole genome shotgun (WGS) entry which is preliminary data.</text>
</comment>
<feature type="region of interest" description="Disordered" evidence="7">
    <location>
        <begin position="437"/>
        <end position="477"/>
    </location>
</feature>
<dbReference type="InterPro" id="IPR050091">
    <property type="entry name" value="PKS_NRPS_Biosynth_Enz"/>
</dbReference>
<dbReference type="PANTHER" id="PTHR43775:SF51">
    <property type="entry name" value="INACTIVE PHENOLPHTHIOCEROL SYNTHESIS POLYKETIDE SYNTHASE TYPE I PKS1-RELATED"/>
    <property type="match status" value="1"/>
</dbReference>
<dbReference type="PROSITE" id="PS50075">
    <property type="entry name" value="CARRIER"/>
    <property type="match status" value="2"/>
</dbReference>
<dbReference type="PROSITE" id="PS52004">
    <property type="entry name" value="KS3_2"/>
    <property type="match status" value="3"/>
</dbReference>
<dbReference type="GO" id="GO:0031177">
    <property type="term" value="F:phosphopantetheine binding"/>
    <property type="evidence" value="ECO:0007669"/>
    <property type="project" value="InterPro"/>
</dbReference>
<dbReference type="InterPro" id="IPR057326">
    <property type="entry name" value="KR_dom"/>
</dbReference>
<keyword evidence="5" id="KW-0511">Multifunctional enzyme</keyword>
<feature type="domain" description="Carrier" evidence="8">
    <location>
        <begin position="979"/>
        <end position="1054"/>
    </location>
</feature>
<keyword evidence="3" id="KW-0808">Transferase</keyword>
<dbReference type="InterPro" id="IPR014043">
    <property type="entry name" value="Acyl_transferase_dom"/>
</dbReference>
<gene>
    <name evidence="10" type="ORF">AN216_09765</name>
</gene>
<keyword evidence="2" id="KW-0597">Phosphoprotein</keyword>
<evidence type="ECO:0000256" key="7">
    <source>
        <dbReference type="SAM" id="MobiDB-lite"/>
    </source>
</evidence>
<dbReference type="OrthoDB" id="9778690at2"/>
<dbReference type="GO" id="GO:0004312">
    <property type="term" value="F:fatty acid synthase activity"/>
    <property type="evidence" value="ECO:0007669"/>
    <property type="project" value="TreeGrafter"/>
</dbReference>
<dbReference type="InterPro" id="IPR020841">
    <property type="entry name" value="PKS_Beta-ketoAc_synthase_dom"/>
</dbReference>
<dbReference type="PROSITE" id="PS00012">
    <property type="entry name" value="PHOSPHOPANTETHEINE"/>
    <property type="match status" value="1"/>
</dbReference>
<dbReference type="InterPro" id="IPR014031">
    <property type="entry name" value="Ketoacyl_synth_C"/>
</dbReference>
<dbReference type="CDD" id="cd08952">
    <property type="entry name" value="KR_1_SDR_x"/>
    <property type="match status" value="1"/>
</dbReference>
<dbReference type="Pfam" id="PF02801">
    <property type="entry name" value="Ketoacyl-synt_C"/>
    <property type="match status" value="2"/>
</dbReference>
<dbReference type="InterPro" id="IPR009081">
    <property type="entry name" value="PP-bd_ACP"/>
</dbReference>
<dbReference type="InterPro" id="IPR013968">
    <property type="entry name" value="PKS_KR"/>
</dbReference>
<dbReference type="InterPro" id="IPR006162">
    <property type="entry name" value="Ppantetheine_attach_site"/>
</dbReference>
<feature type="domain" description="Carrier" evidence="8">
    <location>
        <begin position="2457"/>
        <end position="2532"/>
    </location>
</feature>
<dbReference type="Pfam" id="PF00109">
    <property type="entry name" value="ketoacyl-synt"/>
    <property type="match status" value="3"/>
</dbReference>
<evidence type="ECO:0000256" key="6">
    <source>
        <dbReference type="ARBA" id="ARBA00023315"/>
    </source>
</evidence>
<dbReference type="Gene3D" id="1.10.1200.10">
    <property type="entry name" value="ACP-like"/>
    <property type="match status" value="2"/>
</dbReference>
<proteinExistence type="predicted"/>
<dbReference type="SUPFAM" id="SSF51735">
    <property type="entry name" value="NAD(P)-binding Rossmann-fold domains"/>
    <property type="match status" value="2"/>
</dbReference>
<evidence type="ECO:0000256" key="3">
    <source>
        <dbReference type="ARBA" id="ARBA00022679"/>
    </source>
</evidence>
<dbReference type="Pfam" id="PF16197">
    <property type="entry name" value="KAsynt_C_assoc"/>
    <property type="match status" value="2"/>
</dbReference>
<dbReference type="SMART" id="SM00823">
    <property type="entry name" value="PKS_PP"/>
    <property type="match status" value="2"/>
</dbReference>
<protein>
    <recommendedName>
        <fullName evidence="12">Polyketide synthase</fullName>
    </recommendedName>
</protein>
<dbReference type="InterPro" id="IPR032821">
    <property type="entry name" value="PKS_assoc"/>
</dbReference>
<dbReference type="SMART" id="SM01294">
    <property type="entry name" value="PKS_PP_betabranch"/>
    <property type="match status" value="2"/>
</dbReference>
<dbReference type="SUPFAM" id="SSF55048">
    <property type="entry name" value="Probable ACP-binding domain of malonyl-CoA ACP transacylase"/>
    <property type="match status" value="2"/>
</dbReference>
<dbReference type="SUPFAM" id="SSF53901">
    <property type="entry name" value="Thiolase-like"/>
    <property type="match status" value="3"/>
</dbReference>
<dbReference type="Pfam" id="PF00698">
    <property type="entry name" value="Acyl_transf_1"/>
    <property type="match status" value="2"/>
</dbReference>
<dbReference type="Gene3D" id="3.40.366.10">
    <property type="entry name" value="Malonyl-Coenzyme A Acyl Carrier Protein, domain 2"/>
    <property type="match status" value="2"/>
</dbReference>
<dbReference type="SMART" id="SM00825">
    <property type="entry name" value="PKS_KS"/>
    <property type="match status" value="3"/>
</dbReference>
<dbReference type="GO" id="GO:0033068">
    <property type="term" value="P:macrolide biosynthetic process"/>
    <property type="evidence" value="ECO:0007669"/>
    <property type="project" value="UniProtKB-ARBA"/>
</dbReference>
<dbReference type="InterPro" id="IPR016039">
    <property type="entry name" value="Thiolase-like"/>
</dbReference>
<dbReference type="InterPro" id="IPR018201">
    <property type="entry name" value="Ketoacyl_synth_AS"/>
</dbReference>
<dbReference type="SUPFAM" id="SSF52151">
    <property type="entry name" value="FabD/lysophospholipase-like"/>
    <property type="match status" value="2"/>
</dbReference>